<gene>
    <name evidence="4" type="ORF">CK510_11045</name>
</gene>
<evidence type="ECO:0000256" key="2">
    <source>
        <dbReference type="ARBA" id="ARBA00035032"/>
    </source>
</evidence>
<name>A0A2A2TJH3_9CYAN</name>
<dbReference type="Pfam" id="PF02171">
    <property type="entry name" value="Piwi"/>
    <property type="match status" value="1"/>
</dbReference>
<evidence type="ECO:0000256" key="1">
    <source>
        <dbReference type="ARBA" id="ARBA00035012"/>
    </source>
</evidence>
<dbReference type="GO" id="GO:0003676">
    <property type="term" value="F:nucleic acid binding"/>
    <property type="evidence" value="ECO:0007669"/>
    <property type="project" value="InterPro"/>
</dbReference>
<dbReference type="Proteomes" id="UP000218238">
    <property type="component" value="Unassembled WGS sequence"/>
</dbReference>
<dbReference type="InterPro" id="IPR003165">
    <property type="entry name" value="Piwi"/>
</dbReference>
<reference evidence="4 5" key="1">
    <citation type="submission" date="2017-08" db="EMBL/GenBank/DDBJ databases">
        <title>Draft genome sequence of filamentous cyanobacterium Calothrix elsteri CCALA 953.</title>
        <authorList>
            <person name="Gagunashvili A.N."/>
            <person name="Elster J."/>
            <person name="Andresson O.S."/>
        </authorList>
    </citation>
    <scope>NUCLEOTIDE SEQUENCE [LARGE SCALE GENOMIC DNA]</scope>
    <source>
        <strain evidence="4 5">CCALA 953</strain>
    </source>
</reference>
<feature type="domain" description="Piwi" evidence="3">
    <location>
        <begin position="26"/>
        <end position="313"/>
    </location>
</feature>
<dbReference type="Gene3D" id="3.30.420.10">
    <property type="entry name" value="Ribonuclease H-like superfamily/Ribonuclease H"/>
    <property type="match status" value="1"/>
</dbReference>
<protein>
    <recommendedName>
        <fullName evidence="2">Protein argonaute</fullName>
    </recommendedName>
</protein>
<feature type="non-terminal residue" evidence="4">
    <location>
        <position position="1"/>
    </location>
</feature>
<dbReference type="EMBL" id="NTFS01000098">
    <property type="protein sequence ID" value="PAX55238.1"/>
    <property type="molecule type" value="Genomic_DNA"/>
</dbReference>
<sequence>VIIFNYHDFNEELFKTILEQEKEKCSYIVHLINSKDTQIEEVNAKIIEALKAHLQILKFEIINTFQENTLANCLLKLGLYNKAIPWKIDCIDSHDKSHIFIGIDLGHNHQHGSTNLTLTAIDNHGCLLTKPYQRKNLPLNETIPYSELIKGFQNILNKSLNNDICITVHRDGVYQENIDDYHLVMRELGIKKYNLVEVTKSGVPLIGFYSISQGKTNYLDGFSGYYIFIKDTNQSPQPNDISYLITNDQSLKTKTAPSPLKIKKVYGDKDITRITEEIYWLTKAYSANLFEPTKLPITTHLANNFSYTKNLIHFTTE</sequence>
<dbReference type="InterPro" id="IPR012337">
    <property type="entry name" value="RNaseH-like_sf"/>
</dbReference>
<dbReference type="AlphaFoldDB" id="A0A2A2TJH3"/>
<evidence type="ECO:0000313" key="4">
    <source>
        <dbReference type="EMBL" id="PAX55238.1"/>
    </source>
</evidence>
<organism evidence="4 5">
    <name type="scientific">Brunnivagina elsteri CCALA 953</name>
    <dbReference type="NCBI Taxonomy" id="987040"/>
    <lineage>
        <taxon>Bacteria</taxon>
        <taxon>Bacillati</taxon>
        <taxon>Cyanobacteriota</taxon>
        <taxon>Cyanophyceae</taxon>
        <taxon>Nostocales</taxon>
        <taxon>Calotrichaceae</taxon>
        <taxon>Brunnivagina</taxon>
    </lineage>
</organism>
<keyword evidence="5" id="KW-1185">Reference proteome</keyword>
<dbReference type="RefSeq" id="WP_143289273.1">
    <property type="nucleotide sequence ID" value="NZ_NTFS01000098.1"/>
</dbReference>
<dbReference type="OrthoDB" id="54112at2"/>
<comment type="similarity">
    <text evidence="1">Belongs to the argonaute family. Long pAgo subfamily.</text>
</comment>
<comment type="caution">
    <text evidence="4">The sequence shown here is derived from an EMBL/GenBank/DDBJ whole genome shotgun (WGS) entry which is preliminary data.</text>
</comment>
<evidence type="ECO:0000259" key="3">
    <source>
        <dbReference type="SMART" id="SM00950"/>
    </source>
</evidence>
<dbReference type="SMART" id="SM00950">
    <property type="entry name" value="Piwi"/>
    <property type="match status" value="1"/>
</dbReference>
<accession>A0A2A2TJH3</accession>
<evidence type="ECO:0000313" key="5">
    <source>
        <dbReference type="Proteomes" id="UP000218238"/>
    </source>
</evidence>
<dbReference type="InterPro" id="IPR036397">
    <property type="entry name" value="RNaseH_sf"/>
</dbReference>
<proteinExistence type="inferred from homology"/>
<dbReference type="SUPFAM" id="SSF53098">
    <property type="entry name" value="Ribonuclease H-like"/>
    <property type="match status" value="1"/>
</dbReference>